<accession>A0AAQ1HL56</accession>
<dbReference type="EMBL" id="FOLS01000006">
    <property type="protein sequence ID" value="SFC50296.1"/>
    <property type="molecule type" value="Genomic_DNA"/>
</dbReference>
<evidence type="ECO:0000313" key="2">
    <source>
        <dbReference type="Proteomes" id="UP000183385"/>
    </source>
</evidence>
<reference evidence="1 2" key="1">
    <citation type="submission" date="2016-10" db="EMBL/GenBank/DDBJ databases">
        <authorList>
            <person name="Varghese N."/>
            <person name="Submissions S."/>
        </authorList>
    </citation>
    <scope>NUCLEOTIDE SEQUENCE [LARGE SCALE GENOMIC DNA]</scope>
    <source>
        <strain evidence="1 2">LMG 18378</strain>
    </source>
</reference>
<evidence type="ECO:0000313" key="1">
    <source>
        <dbReference type="EMBL" id="SFC50296.1"/>
    </source>
</evidence>
<name>A0AAQ1HL56_9PSED</name>
<sequence>MNDLMREFFEASGDRLLQFLAELPESYLAHMKQLPIHPELAGRLAQVSEEVGEVRVLKVEPDQLIIVVLNGDPAPYLMTLKLEPKQIH</sequence>
<dbReference type="RefSeq" id="WP_074979022.1">
    <property type="nucleotide sequence ID" value="NZ_FOLS01000006.1"/>
</dbReference>
<comment type="caution">
    <text evidence="1">The sequence shown here is derived from an EMBL/GenBank/DDBJ whole genome shotgun (WGS) entry which is preliminary data.</text>
</comment>
<organism evidence="1 2">
    <name type="scientific">Pseudomonas citronellolis</name>
    <dbReference type="NCBI Taxonomy" id="53408"/>
    <lineage>
        <taxon>Bacteria</taxon>
        <taxon>Pseudomonadati</taxon>
        <taxon>Pseudomonadota</taxon>
        <taxon>Gammaproteobacteria</taxon>
        <taxon>Pseudomonadales</taxon>
        <taxon>Pseudomonadaceae</taxon>
        <taxon>Pseudomonas</taxon>
    </lineage>
</organism>
<gene>
    <name evidence="1" type="ORF">SAMN05216577_106155</name>
</gene>
<dbReference type="Proteomes" id="UP000183385">
    <property type="component" value="Unassembled WGS sequence"/>
</dbReference>
<dbReference type="AlphaFoldDB" id="A0AAQ1HL56"/>
<protein>
    <submittedName>
        <fullName evidence="1">Uncharacterized protein</fullName>
    </submittedName>
</protein>
<proteinExistence type="predicted"/>
<keyword evidence="2" id="KW-1185">Reference proteome</keyword>